<name>A0A846QXJ0_9FLAO</name>
<keyword evidence="2" id="KW-1185">Reference proteome</keyword>
<protein>
    <submittedName>
        <fullName evidence="1">Uncharacterized protein</fullName>
    </submittedName>
</protein>
<dbReference type="Proteomes" id="UP000590442">
    <property type="component" value="Unassembled WGS sequence"/>
</dbReference>
<evidence type="ECO:0000313" key="2">
    <source>
        <dbReference type="Proteomes" id="UP000590442"/>
    </source>
</evidence>
<dbReference type="AlphaFoldDB" id="A0A846QXJ0"/>
<reference evidence="1 2" key="1">
    <citation type="submission" date="2020-03" db="EMBL/GenBank/DDBJ databases">
        <title>Genomic Encyclopedia of Type Strains, Phase IV (KMG-IV): sequencing the most valuable type-strain genomes for metagenomic binning, comparative biology and taxonomic classification.</title>
        <authorList>
            <person name="Goeker M."/>
        </authorList>
    </citation>
    <scope>NUCLEOTIDE SEQUENCE [LARGE SCALE GENOMIC DNA]</scope>
    <source>
        <strain evidence="1 2">DSM 29762</strain>
    </source>
</reference>
<evidence type="ECO:0000313" key="1">
    <source>
        <dbReference type="EMBL" id="NJB71660.1"/>
    </source>
</evidence>
<accession>A0A846QXJ0</accession>
<gene>
    <name evidence="1" type="ORF">GGR42_002122</name>
</gene>
<dbReference type="RefSeq" id="WP_167963646.1">
    <property type="nucleotide sequence ID" value="NZ_JAATJJ010000001.1"/>
</dbReference>
<organism evidence="1 2">
    <name type="scientific">Saonia flava</name>
    <dbReference type="NCBI Taxonomy" id="523696"/>
    <lineage>
        <taxon>Bacteria</taxon>
        <taxon>Pseudomonadati</taxon>
        <taxon>Bacteroidota</taxon>
        <taxon>Flavobacteriia</taxon>
        <taxon>Flavobacteriales</taxon>
        <taxon>Flavobacteriaceae</taxon>
        <taxon>Saonia</taxon>
    </lineage>
</organism>
<comment type="caution">
    <text evidence="1">The sequence shown here is derived from an EMBL/GenBank/DDBJ whole genome shotgun (WGS) entry which is preliminary data.</text>
</comment>
<proteinExistence type="predicted"/>
<sequence length="183" mass="20484">MFNLVNRIIRTSLWLLALVLFTSGKSTGVLPGAKLEIGNYVINASGDLQKEFQGEIEFEEVIIKSIKGVEYSTLRLNLKNRLNGQVHSMQFLISKERKNKNNIREGVYRVGNHIEGFINCFDGVFGFANIKSFGELPFFANSGKIRIEHVGQDVLKGSIAVTMKNTNNNEINIQGSFSANKKK</sequence>
<dbReference type="EMBL" id="JAATJJ010000001">
    <property type="protein sequence ID" value="NJB71660.1"/>
    <property type="molecule type" value="Genomic_DNA"/>
</dbReference>